<comment type="caution">
    <text evidence="2">The sequence shown here is derived from an EMBL/GenBank/DDBJ whole genome shotgun (WGS) entry which is preliminary data.</text>
</comment>
<organism evidence="2 3">
    <name type="scientific">Corynebacterium nuruki</name>
    <dbReference type="NCBI Taxonomy" id="1032851"/>
    <lineage>
        <taxon>Bacteria</taxon>
        <taxon>Bacillati</taxon>
        <taxon>Actinomycetota</taxon>
        <taxon>Actinomycetes</taxon>
        <taxon>Mycobacteriales</taxon>
        <taxon>Corynebacteriaceae</taxon>
        <taxon>Corynebacterium</taxon>
    </lineage>
</organism>
<keyword evidence="2" id="KW-0808">Transferase</keyword>
<evidence type="ECO:0000313" key="3">
    <source>
        <dbReference type="Proteomes" id="UP000261739"/>
    </source>
</evidence>
<dbReference type="SUPFAM" id="SSF55729">
    <property type="entry name" value="Acyl-CoA N-acyltransferases (Nat)"/>
    <property type="match status" value="1"/>
</dbReference>
<protein>
    <submittedName>
        <fullName evidence="2">GNAT family N-acetyltransferase</fullName>
    </submittedName>
</protein>
<sequence>MRSVVWNTAPPEVDLWHDGTVQNTISVTAVTPRDFLFRIDDLVDLHLTAMGYDRAAFHQRRLLWSSNARNRGFTGVVALEHPDGTTPDPADPSQRVVGVAYGFPGFRTSWWYREVHRGLRGSGLDAGQAGAVLADYDEVSEVHVLPEFQGHRIGHRMLAQLLPRLTSATAMLSTPEVPDEGNAAWGLYRALGFRDVLRNFRFTSDDRPFGILARPRGDVPD</sequence>
<evidence type="ECO:0000259" key="1">
    <source>
        <dbReference type="Pfam" id="PF00583"/>
    </source>
</evidence>
<dbReference type="Gene3D" id="3.40.630.30">
    <property type="match status" value="1"/>
</dbReference>
<feature type="domain" description="N-acetyltransferase" evidence="1">
    <location>
        <begin position="136"/>
        <end position="193"/>
    </location>
</feature>
<proteinExistence type="predicted"/>
<dbReference type="Proteomes" id="UP000261739">
    <property type="component" value="Unassembled WGS sequence"/>
</dbReference>
<dbReference type="GO" id="GO:0016747">
    <property type="term" value="F:acyltransferase activity, transferring groups other than amino-acyl groups"/>
    <property type="evidence" value="ECO:0007669"/>
    <property type="project" value="InterPro"/>
</dbReference>
<dbReference type="Pfam" id="PF00583">
    <property type="entry name" value="Acetyltransf_1"/>
    <property type="match status" value="1"/>
</dbReference>
<dbReference type="InterPro" id="IPR016181">
    <property type="entry name" value="Acyl_CoA_acyltransferase"/>
</dbReference>
<evidence type="ECO:0000313" key="2">
    <source>
        <dbReference type="EMBL" id="HCT15768.1"/>
    </source>
</evidence>
<name>A0A3D4T2K5_9CORY</name>
<dbReference type="STRING" id="863239.GCA_000213935_00332"/>
<gene>
    <name evidence="2" type="ORF">DIW82_13545</name>
</gene>
<dbReference type="EMBL" id="DQID01000341">
    <property type="protein sequence ID" value="HCT15768.1"/>
    <property type="molecule type" value="Genomic_DNA"/>
</dbReference>
<dbReference type="AlphaFoldDB" id="A0A3D4T2K5"/>
<dbReference type="InterPro" id="IPR000182">
    <property type="entry name" value="GNAT_dom"/>
</dbReference>
<accession>A0A3D4T2K5</accession>
<reference evidence="2 3" key="1">
    <citation type="journal article" date="2018" name="Nat. Biotechnol.">
        <title>A standardized bacterial taxonomy based on genome phylogeny substantially revises the tree of life.</title>
        <authorList>
            <person name="Parks D.H."/>
            <person name="Chuvochina M."/>
            <person name="Waite D.W."/>
            <person name="Rinke C."/>
            <person name="Skarshewski A."/>
            <person name="Chaumeil P.A."/>
            <person name="Hugenholtz P."/>
        </authorList>
    </citation>
    <scope>NUCLEOTIDE SEQUENCE [LARGE SCALE GENOMIC DNA]</scope>
    <source>
        <strain evidence="2">UBA11247</strain>
    </source>
</reference>